<dbReference type="EMBL" id="JASMQC010000021">
    <property type="protein sequence ID" value="KAK1936703.1"/>
    <property type="molecule type" value="Genomic_DNA"/>
</dbReference>
<dbReference type="GO" id="GO:0003676">
    <property type="term" value="F:nucleic acid binding"/>
    <property type="evidence" value="ECO:0007669"/>
    <property type="project" value="InterPro"/>
</dbReference>
<evidence type="ECO:0000313" key="2">
    <source>
        <dbReference type="EMBL" id="KAK1936703.1"/>
    </source>
</evidence>
<comment type="caution">
    <text evidence="2">The sequence shown here is derived from an EMBL/GenBank/DDBJ whole genome shotgun (WGS) entry which is preliminary data.</text>
</comment>
<accession>A0AAD9GE11</accession>
<dbReference type="AlphaFoldDB" id="A0AAD9GE11"/>
<reference evidence="2" key="1">
    <citation type="submission" date="2023-08" db="EMBL/GenBank/DDBJ databases">
        <title>Reference Genome Resource for the Citrus Pathogen Phytophthora citrophthora.</title>
        <authorList>
            <person name="Moller H."/>
            <person name="Coetzee B."/>
            <person name="Rose L.J."/>
            <person name="Van Niekerk J.M."/>
        </authorList>
    </citation>
    <scope>NUCLEOTIDE SEQUENCE</scope>
    <source>
        <strain evidence="2">STE-U-9442</strain>
    </source>
</reference>
<evidence type="ECO:0000259" key="1">
    <source>
        <dbReference type="Pfam" id="PF03184"/>
    </source>
</evidence>
<dbReference type="Proteomes" id="UP001259832">
    <property type="component" value="Unassembled WGS sequence"/>
</dbReference>
<dbReference type="InterPro" id="IPR004875">
    <property type="entry name" value="DDE_SF_endonuclease_dom"/>
</dbReference>
<name>A0AAD9GE11_9STRA</name>
<feature type="domain" description="DDE-1" evidence="1">
    <location>
        <begin position="110"/>
        <end position="185"/>
    </location>
</feature>
<proteinExistence type="predicted"/>
<organism evidence="2 3">
    <name type="scientific">Phytophthora citrophthora</name>
    <dbReference type="NCBI Taxonomy" id="4793"/>
    <lineage>
        <taxon>Eukaryota</taxon>
        <taxon>Sar</taxon>
        <taxon>Stramenopiles</taxon>
        <taxon>Oomycota</taxon>
        <taxon>Peronosporomycetes</taxon>
        <taxon>Peronosporales</taxon>
        <taxon>Peronosporaceae</taxon>
        <taxon>Phytophthora</taxon>
    </lineage>
</organism>
<evidence type="ECO:0000313" key="3">
    <source>
        <dbReference type="Proteomes" id="UP001259832"/>
    </source>
</evidence>
<protein>
    <recommendedName>
        <fullName evidence="1">DDE-1 domain-containing protein</fullName>
    </recommendedName>
</protein>
<gene>
    <name evidence="2" type="ORF">P3T76_010138</name>
</gene>
<keyword evidence="3" id="KW-1185">Reference proteome</keyword>
<dbReference type="Pfam" id="PF03184">
    <property type="entry name" value="DDE_1"/>
    <property type="match status" value="1"/>
</dbReference>
<sequence length="185" mass="21551">MKEELGLAEKIFRDVLSLQARTRQNVKKTRIELVVSNIYNADQSRICFEYLPKQTVSKKDAKMVWVRGGKDKERFTGQAVNYTCYSCTHEITQHGFISHDFTRSSNLWYNSAWWNSGLSVAFLDFHFAGRDEDEHVLFLWDDFSAHWTDEVEAHGQKLNVYLLKVPSELTSVCQPADISWLRPLK</sequence>